<dbReference type="AlphaFoldDB" id="C0K024"/>
<feature type="region of interest" description="Disordered" evidence="1">
    <location>
        <begin position="326"/>
        <end position="374"/>
    </location>
</feature>
<name>C0K024_9BACT</name>
<reference evidence="3" key="1">
    <citation type="submission" date="2008-11" db="EMBL/GenBank/DDBJ databases">
        <title>Isolation and characterization of a fructose-1,6-bisphosphatase in Bacteroides sp. from a rumen metagenomic library.</title>
        <authorList>
            <person name="Wang J."/>
            <person name="Liu K."/>
            <person name="Zhao S."/>
            <person name="Bu D."/>
            <person name="Li D."/>
            <person name="Yu P."/>
            <person name="Wei H."/>
            <person name="Zhou L."/>
        </authorList>
    </citation>
    <scope>NUCLEOTIDE SEQUENCE</scope>
</reference>
<accession>C0K024</accession>
<keyword evidence="2" id="KW-0732">Signal</keyword>
<feature type="compositionally biased region" description="Low complexity" evidence="1">
    <location>
        <begin position="351"/>
        <end position="362"/>
    </location>
</feature>
<proteinExistence type="predicted"/>
<evidence type="ECO:0000256" key="1">
    <source>
        <dbReference type="SAM" id="MobiDB-lite"/>
    </source>
</evidence>
<dbReference type="EMBL" id="FJ529692">
    <property type="protein sequence ID" value="ACM91054.1"/>
    <property type="molecule type" value="Genomic_DNA"/>
</dbReference>
<feature type="compositionally biased region" description="Basic residues" evidence="1">
    <location>
        <begin position="363"/>
        <end position="374"/>
    </location>
</feature>
<organism evidence="3">
    <name type="scientific">uncultured bacterium 34R1</name>
    <dbReference type="NCBI Taxonomy" id="581113"/>
    <lineage>
        <taxon>Bacteria</taxon>
        <taxon>environmental samples</taxon>
    </lineage>
</organism>
<sequence>MNTKKLLTILALNLLTLSALSQSQLNSLFSSYCSNMRTCNTPYANSCIYEMSFIKASQNGQYLTIEYDFAGITRNTIKINLSTATIQTGKWDKSYSREWTQYGDKKVITINDPSGMDFSQVGLRNYNQGRKTNIVDFICYSCGTEPVANRILNELLTLQDRYKQKDPWRIKPEETPSAAQGVSDINACFNKISSMLREYKYFSPDASSNQNSMATTNIKVSFQYPYLIFTFSDKYINGTISISSVTIGSKTIKTDIRNTSFEYKDYYNKYVYINNEKGLELTKGGAKELVKSTYFAGTELNVKNLADYLNRFKSLVIQSGFTGNLGTNNSSNNRSNSNNSSVGNNKKKRSGSGNSKSNNSGNKTRKSKSGRYGE</sequence>
<feature type="compositionally biased region" description="Low complexity" evidence="1">
    <location>
        <begin position="326"/>
        <end position="344"/>
    </location>
</feature>
<evidence type="ECO:0000256" key="2">
    <source>
        <dbReference type="SAM" id="SignalP"/>
    </source>
</evidence>
<evidence type="ECO:0000313" key="3">
    <source>
        <dbReference type="EMBL" id="ACM91054.1"/>
    </source>
</evidence>
<feature type="signal peptide" evidence="2">
    <location>
        <begin position="1"/>
        <end position="21"/>
    </location>
</feature>
<feature type="chain" id="PRO_5002899694" evidence="2">
    <location>
        <begin position="22"/>
        <end position="374"/>
    </location>
</feature>
<protein>
    <submittedName>
        <fullName evidence="3">RNA recognition motif-containing protein</fullName>
    </submittedName>
</protein>